<feature type="domain" description="NB-ARC" evidence="4">
    <location>
        <begin position="61"/>
        <end position="227"/>
    </location>
</feature>
<evidence type="ECO:0000259" key="6">
    <source>
        <dbReference type="Pfam" id="PF23598"/>
    </source>
</evidence>
<evidence type="ECO:0000313" key="8">
    <source>
        <dbReference type="Proteomes" id="UP001634007"/>
    </source>
</evidence>
<dbReference type="FunFam" id="3.40.50.300:FF:001091">
    <property type="entry name" value="Probable disease resistance protein At1g61300"/>
    <property type="match status" value="1"/>
</dbReference>
<dbReference type="InterPro" id="IPR036388">
    <property type="entry name" value="WH-like_DNA-bd_sf"/>
</dbReference>
<keyword evidence="8" id="KW-1185">Reference proteome</keyword>
<dbReference type="SUPFAM" id="SSF52540">
    <property type="entry name" value="P-loop containing nucleoside triphosphate hydrolases"/>
    <property type="match status" value="2"/>
</dbReference>
<dbReference type="PANTHER" id="PTHR36766">
    <property type="entry name" value="PLANT BROAD-SPECTRUM MILDEW RESISTANCE PROTEIN RPW8"/>
    <property type="match status" value="1"/>
</dbReference>
<comment type="caution">
    <text evidence="7">The sequence shown here is derived from an EMBL/GenBank/DDBJ whole genome shotgun (WGS) entry which is preliminary data.</text>
</comment>
<accession>A0ABD3KLX2</accession>
<feature type="domain" description="Disease resistance R13L4/SHOC-2-like LRR" evidence="6">
    <location>
        <begin position="456"/>
        <end position="712"/>
    </location>
</feature>
<dbReference type="Pfam" id="PF23598">
    <property type="entry name" value="LRR_14"/>
    <property type="match status" value="2"/>
</dbReference>
<evidence type="ECO:0000256" key="3">
    <source>
        <dbReference type="ARBA" id="ARBA00022821"/>
    </source>
</evidence>
<dbReference type="Pfam" id="PF00931">
    <property type="entry name" value="NB-ARC"/>
    <property type="match status" value="2"/>
</dbReference>
<dbReference type="InterPro" id="IPR002182">
    <property type="entry name" value="NB-ARC"/>
</dbReference>
<keyword evidence="3" id="KW-0611">Plant defense</keyword>
<feature type="domain" description="Disease resistance protein winged helix" evidence="5">
    <location>
        <begin position="308"/>
        <end position="381"/>
    </location>
</feature>
<dbReference type="Pfam" id="PF23559">
    <property type="entry name" value="WHD_DRP"/>
    <property type="match status" value="1"/>
</dbReference>
<dbReference type="PRINTS" id="PR00364">
    <property type="entry name" value="DISEASERSIST"/>
</dbReference>
<keyword evidence="2" id="KW-0677">Repeat</keyword>
<evidence type="ECO:0000259" key="5">
    <source>
        <dbReference type="Pfam" id="PF23559"/>
    </source>
</evidence>
<evidence type="ECO:0008006" key="9">
    <source>
        <dbReference type="Google" id="ProtNLM"/>
    </source>
</evidence>
<evidence type="ECO:0000256" key="2">
    <source>
        <dbReference type="ARBA" id="ARBA00022737"/>
    </source>
</evidence>
<dbReference type="InterPro" id="IPR055414">
    <property type="entry name" value="LRR_R13L4/SHOC2-like"/>
</dbReference>
<dbReference type="Proteomes" id="UP001634007">
    <property type="component" value="Unassembled WGS sequence"/>
</dbReference>
<dbReference type="Gene3D" id="3.40.50.300">
    <property type="entry name" value="P-loop containing nucleotide triphosphate hydrolases"/>
    <property type="match status" value="2"/>
</dbReference>
<reference evidence="7 8" key="1">
    <citation type="submission" date="2024-11" db="EMBL/GenBank/DDBJ databases">
        <title>Chromosome-level genome assembly of Eucalyptus globulus Labill. provides insights into its genome evolution.</title>
        <authorList>
            <person name="Li X."/>
        </authorList>
    </citation>
    <scope>NUCLEOTIDE SEQUENCE [LARGE SCALE GENOMIC DNA]</scope>
    <source>
        <strain evidence="7">CL2024</strain>
        <tissue evidence="7">Fresh tender leaves</tissue>
    </source>
</reference>
<keyword evidence="1" id="KW-0433">Leucine-rich repeat</keyword>
<dbReference type="InterPro" id="IPR032675">
    <property type="entry name" value="LRR_dom_sf"/>
</dbReference>
<gene>
    <name evidence="7" type="ORF">ACJRO7_021296</name>
</gene>
<dbReference type="InterPro" id="IPR003591">
    <property type="entry name" value="Leu-rich_rpt_typical-subtyp"/>
</dbReference>
<sequence length="1462" mass="165943">MSVHVRKIRRRMEAIAAKGRDFDLREHAKDVQVERGSRRREQSDSSVRKEEIIGRDGAKSAMLKFLLDSAAEERIPVLSICGEGGVGKTALARCLYKDDMVNKHFDLRVWVCVRHLCDLKMVLQRITESATKEGADDIELEQLQNQLMELIRGKRYLLVLDDVMSQSHEQWGRLKSLLMGGAEGSQILITTRLQSVAHSMGTTPPYFLRALSENSSLDLLMRMACKDEEETRDSVIGRQIVKKCGGIPLAIRTIGSILFSMETAAEWLHFEHEIPEVSADFYGIISHLKLSYEHLPSHLKQCFVFCSLFPEDCVIDKLMLTSLWMAQGFIRPTDNVDWDMEDIAHEYFMDLLRRNFFYDCIEDEFGNVTSCKMHGILNTLARIVAENEYSQGIDQTWSLDVERIRHVSWGSTLDLKLGLPTTLLRAKHLRTFIKTDQIETSRCETHMGEKALREFISSFKFLRALDWHNSGIEKLPSSICKLKHLTFLDLSENRGIIRLPDSMTRLRSLQVLKLNMCYNLIALPRDIKKLVDLRQLEISGCSALSQMPHGLGQLTLLHTLTDFLLPGNYSCPKNCCGLGELNKLSSLRGSLRIEVKGEIEDAVAESNATNLKEKDSLVSLVLVFAGKQNLNLRSLEIKGYGGTRFPSWMSHMPKLVNLRLFHCAGCKSLPPLGELTSLKRSEIGDLPIVKYPESDLHTLSSLPNLSTLRIWECPNLEWIPPLLHFKELKPPTFPLEPLQTLDVINLLEIKDDEVGVRIVGIHGTSGIGKTTLAKAVYDRLSSCFDSCSFLARIGETTQNVGGIQFVQTKLICDVLEQDGDVTSFEGGIKIFKDVFCTIKVLIVVDDVEEQSHLDDLVGDQLDLFGPGSRIIVTLENGGILQTCVSRGLARMYEVNEMDTDRALELFCKHALVTNCSIPSYLEIGKHIVKATGQVPLVIELLVLFYIEDLIKPQKENSREILKDCREILKFCYEALDEKQRQIFWDIACFANGVDSRIASYSWPDRDLLPSHHVLMPLAKIGGDNMLWMHKLLKHLSRTIDLEEPKYLGRHSRQYMYVTDLEVINREEGVEEVETLCFDFKNLHRHTFTETDFKSMPNIRFLKLDHASMTGNFANVFPKLRWLRWQGCPRDFEAAECSLTEPVILDLSWSKVTEDWEGWRKIKMEQLKVLNLTYCTDLLTSPTFSSFPNLEMLILERCSRLVHLDPSVGGLKKLFCLNLKSCTELNRLPAELGALKALKELLIDETSVRDIPLGCDSKELETLSASNCLSLSFLPHSIEHLTSLSILSVDNSKIAKLPDGFGKLVNLRCLSLRNCRWIQDLPESIGQLGSSLEELDISRTGVSELPDSFRNLQKLRVLKMDHCFISEFPSFIWHLHSLEEIHASSCRNLEGEIPRDIGELINLRILTLRYSAISSLPLEIKHLSKLETLDVLHCDMLHELPELPSGLVNVHLSPKLKEKVSNL</sequence>
<dbReference type="FunFam" id="1.10.10.10:FF:000322">
    <property type="entry name" value="Probable disease resistance protein At1g63360"/>
    <property type="match status" value="1"/>
</dbReference>
<dbReference type="Gene3D" id="1.10.8.430">
    <property type="entry name" value="Helical domain of apoptotic protease-activating factors"/>
    <property type="match status" value="1"/>
</dbReference>
<dbReference type="PANTHER" id="PTHR36766:SF40">
    <property type="entry name" value="DISEASE RESISTANCE PROTEIN RGA3"/>
    <property type="match status" value="1"/>
</dbReference>
<feature type="domain" description="NB-ARC" evidence="4">
    <location>
        <begin position="750"/>
        <end position="911"/>
    </location>
</feature>
<dbReference type="Gene3D" id="3.80.10.10">
    <property type="entry name" value="Ribonuclease Inhibitor"/>
    <property type="match status" value="4"/>
</dbReference>
<proteinExistence type="predicted"/>
<dbReference type="InterPro" id="IPR027417">
    <property type="entry name" value="P-loop_NTPase"/>
</dbReference>
<feature type="domain" description="Disease resistance R13L4/SHOC-2-like LRR" evidence="6">
    <location>
        <begin position="1300"/>
        <end position="1384"/>
    </location>
</feature>
<evidence type="ECO:0000256" key="1">
    <source>
        <dbReference type="ARBA" id="ARBA00022614"/>
    </source>
</evidence>
<protein>
    <recommendedName>
        <fullName evidence="9">AAA+ ATPase domain-containing protein</fullName>
    </recommendedName>
</protein>
<dbReference type="SUPFAM" id="SSF52058">
    <property type="entry name" value="L domain-like"/>
    <property type="match status" value="2"/>
</dbReference>
<dbReference type="InterPro" id="IPR058922">
    <property type="entry name" value="WHD_DRP"/>
</dbReference>
<dbReference type="GO" id="GO:0006952">
    <property type="term" value="P:defense response"/>
    <property type="evidence" value="ECO:0007669"/>
    <property type="project" value="UniProtKB-KW"/>
</dbReference>
<organism evidence="7 8">
    <name type="scientific">Eucalyptus globulus</name>
    <name type="common">Tasmanian blue gum</name>
    <dbReference type="NCBI Taxonomy" id="34317"/>
    <lineage>
        <taxon>Eukaryota</taxon>
        <taxon>Viridiplantae</taxon>
        <taxon>Streptophyta</taxon>
        <taxon>Embryophyta</taxon>
        <taxon>Tracheophyta</taxon>
        <taxon>Spermatophyta</taxon>
        <taxon>Magnoliopsida</taxon>
        <taxon>eudicotyledons</taxon>
        <taxon>Gunneridae</taxon>
        <taxon>Pentapetalae</taxon>
        <taxon>rosids</taxon>
        <taxon>malvids</taxon>
        <taxon>Myrtales</taxon>
        <taxon>Myrtaceae</taxon>
        <taxon>Myrtoideae</taxon>
        <taxon>Eucalypteae</taxon>
        <taxon>Eucalyptus</taxon>
    </lineage>
</organism>
<dbReference type="EMBL" id="JBJKBG010000005">
    <property type="protein sequence ID" value="KAL3739989.1"/>
    <property type="molecule type" value="Genomic_DNA"/>
</dbReference>
<dbReference type="SMART" id="SM00369">
    <property type="entry name" value="LRR_TYP"/>
    <property type="match status" value="6"/>
</dbReference>
<dbReference type="InterPro" id="IPR042197">
    <property type="entry name" value="Apaf_helical"/>
</dbReference>
<evidence type="ECO:0000259" key="4">
    <source>
        <dbReference type="Pfam" id="PF00931"/>
    </source>
</evidence>
<name>A0ABD3KLX2_EUCGL</name>
<dbReference type="Gene3D" id="1.10.10.10">
    <property type="entry name" value="Winged helix-like DNA-binding domain superfamily/Winged helix DNA-binding domain"/>
    <property type="match status" value="1"/>
</dbReference>
<evidence type="ECO:0000313" key="7">
    <source>
        <dbReference type="EMBL" id="KAL3739989.1"/>
    </source>
</evidence>